<feature type="transmembrane region" description="Helical" evidence="1">
    <location>
        <begin position="199"/>
        <end position="223"/>
    </location>
</feature>
<reference evidence="2 3" key="1">
    <citation type="submission" date="2017-07" db="EMBL/GenBank/DDBJ databases">
        <title>Paenibacillus herberti R33 genome sequencing and assembly.</title>
        <authorList>
            <person name="Su W."/>
        </authorList>
    </citation>
    <scope>NUCLEOTIDE SEQUENCE [LARGE SCALE GENOMIC DNA]</scope>
    <source>
        <strain evidence="2 3">R33</strain>
    </source>
</reference>
<dbReference type="Proteomes" id="UP000215145">
    <property type="component" value="Unassembled WGS sequence"/>
</dbReference>
<dbReference type="OrthoDB" id="2663350at2"/>
<feature type="transmembrane region" description="Helical" evidence="1">
    <location>
        <begin position="164"/>
        <end position="187"/>
    </location>
</feature>
<feature type="transmembrane region" description="Helical" evidence="1">
    <location>
        <begin position="21"/>
        <end position="41"/>
    </location>
</feature>
<dbReference type="AlphaFoldDB" id="A0A229NXL9"/>
<feature type="transmembrane region" description="Helical" evidence="1">
    <location>
        <begin position="134"/>
        <end position="152"/>
    </location>
</feature>
<keyword evidence="1" id="KW-0812">Transmembrane</keyword>
<dbReference type="RefSeq" id="WP_089525394.1">
    <property type="nucleotide sequence ID" value="NZ_NMUQ01000002.1"/>
</dbReference>
<accession>A0A229NXL9</accession>
<name>A0A229NXL9_9BACL</name>
<evidence type="ECO:0000313" key="3">
    <source>
        <dbReference type="Proteomes" id="UP000215145"/>
    </source>
</evidence>
<keyword evidence="1" id="KW-0472">Membrane</keyword>
<feature type="transmembrane region" description="Helical" evidence="1">
    <location>
        <begin position="53"/>
        <end position="75"/>
    </location>
</feature>
<evidence type="ECO:0000313" key="2">
    <source>
        <dbReference type="EMBL" id="OXM14577.1"/>
    </source>
</evidence>
<proteinExistence type="predicted"/>
<feature type="transmembrane region" description="Helical" evidence="1">
    <location>
        <begin position="82"/>
        <end position="104"/>
    </location>
</feature>
<organism evidence="2 3">
    <name type="scientific">Paenibacillus herberti</name>
    <dbReference type="NCBI Taxonomy" id="1619309"/>
    <lineage>
        <taxon>Bacteria</taxon>
        <taxon>Bacillati</taxon>
        <taxon>Bacillota</taxon>
        <taxon>Bacilli</taxon>
        <taxon>Bacillales</taxon>
        <taxon>Paenibacillaceae</taxon>
        <taxon>Paenibacillus</taxon>
    </lineage>
</organism>
<sequence>MNRGLKSVIMMYRRDLFSWVYLPWLILLSSFVVNTIIAASMQDRFTTGGLMSIFVYVYIAGMIAVNQTFSFALSLCISRRDYFMGSSLVIVTLSLFHSALLTVVTEIEKAVGSWMGMNFFVIPNLSDGPIWQTFYVFFTALLLLFFIGFVSGSLSRRFGKKGNFILYGGSFIFGGALITIASLRGWWQPIFQWFVDLQPTLAGIMAGVFVLAAVLALLSWLMLRRSAVRS</sequence>
<gene>
    <name evidence="2" type="ORF">CGZ75_16750</name>
</gene>
<keyword evidence="3" id="KW-1185">Reference proteome</keyword>
<evidence type="ECO:0000256" key="1">
    <source>
        <dbReference type="SAM" id="Phobius"/>
    </source>
</evidence>
<comment type="caution">
    <text evidence="2">The sequence shown here is derived from an EMBL/GenBank/DDBJ whole genome shotgun (WGS) entry which is preliminary data.</text>
</comment>
<keyword evidence="1" id="KW-1133">Transmembrane helix</keyword>
<protein>
    <submittedName>
        <fullName evidence="2">Uncharacterized protein</fullName>
    </submittedName>
</protein>
<dbReference type="EMBL" id="NMUQ01000002">
    <property type="protein sequence ID" value="OXM14577.1"/>
    <property type="molecule type" value="Genomic_DNA"/>
</dbReference>